<evidence type="ECO:0000256" key="6">
    <source>
        <dbReference type="ARBA" id="ARBA00023306"/>
    </source>
</evidence>
<dbReference type="EMBL" id="CAJVCH010567226">
    <property type="protein sequence ID" value="CAG7832849.1"/>
    <property type="molecule type" value="Genomic_DNA"/>
</dbReference>
<feature type="compositionally biased region" description="Polar residues" evidence="8">
    <location>
        <begin position="737"/>
        <end position="753"/>
    </location>
</feature>
<feature type="compositionally biased region" description="Acidic residues" evidence="8">
    <location>
        <begin position="793"/>
        <end position="802"/>
    </location>
</feature>
<comment type="caution">
    <text evidence="9">The sequence shown here is derived from an EMBL/GenBank/DDBJ whole genome shotgun (WGS) entry which is preliminary data.</text>
</comment>
<evidence type="ECO:0008006" key="11">
    <source>
        <dbReference type="Google" id="ProtNLM"/>
    </source>
</evidence>
<dbReference type="GO" id="GO:0000776">
    <property type="term" value="C:kinetochore"/>
    <property type="evidence" value="ECO:0007669"/>
    <property type="project" value="TreeGrafter"/>
</dbReference>
<feature type="coiled-coil region" evidence="7">
    <location>
        <begin position="151"/>
        <end position="178"/>
    </location>
</feature>
<feature type="coiled-coil region" evidence="7">
    <location>
        <begin position="487"/>
        <end position="549"/>
    </location>
</feature>
<feature type="region of interest" description="Disordered" evidence="8">
    <location>
        <begin position="61"/>
        <end position="91"/>
    </location>
</feature>
<evidence type="ECO:0000256" key="5">
    <source>
        <dbReference type="ARBA" id="ARBA00023242"/>
    </source>
</evidence>
<comment type="subcellular location">
    <subcellularLocation>
        <location evidence="1">Nucleus</location>
    </subcellularLocation>
</comment>
<keyword evidence="3" id="KW-0132">Cell division</keyword>
<reference evidence="9" key="1">
    <citation type="submission" date="2021-06" db="EMBL/GenBank/DDBJ databases">
        <authorList>
            <person name="Hodson N. C."/>
            <person name="Mongue J. A."/>
            <person name="Jaron S. K."/>
        </authorList>
    </citation>
    <scope>NUCLEOTIDE SEQUENCE</scope>
</reference>
<keyword evidence="7" id="KW-0175">Coiled coil</keyword>
<evidence type="ECO:0000256" key="2">
    <source>
        <dbReference type="ARBA" id="ARBA00008029"/>
    </source>
</evidence>
<feature type="region of interest" description="Disordered" evidence="8">
    <location>
        <begin position="737"/>
        <end position="833"/>
    </location>
</feature>
<keyword evidence="5" id="KW-0539">Nucleus</keyword>
<gene>
    <name evidence="9" type="ORF">AFUS01_LOCUS42509</name>
</gene>
<organism evidence="9 10">
    <name type="scientific">Allacma fusca</name>
    <dbReference type="NCBI Taxonomy" id="39272"/>
    <lineage>
        <taxon>Eukaryota</taxon>
        <taxon>Metazoa</taxon>
        <taxon>Ecdysozoa</taxon>
        <taxon>Arthropoda</taxon>
        <taxon>Hexapoda</taxon>
        <taxon>Collembola</taxon>
        <taxon>Symphypleona</taxon>
        <taxon>Sminthuridae</taxon>
        <taxon>Allacma</taxon>
    </lineage>
</organism>
<feature type="compositionally biased region" description="Acidic residues" evidence="8">
    <location>
        <begin position="821"/>
        <end position="833"/>
    </location>
</feature>
<dbReference type="AlphaFoldDB" id="A0A8J2LHW2"/>
<dbReference type="OrthoDB" id="331602at2759"/>
<protein>
    <recommendedName>
        <fullName evidence="11">Spindle assembly checkpoint component MAD1</fullName>
    </recommendedName>
</protein>
<dbReference type="Pfam" id="PF05557">
    <property type="entry name" value="MAD"/>
    <property type="match status" value="2"/>
</dbReference>
<dbReference type="PANTHER" id="PTHR23168">
    <property type="entry name" value="MITOTIC SPINDLE ASSEMBLY CHECKPOINT PROTEIN MAD1 MITOTIC ARREST DEFICIENT-LIKE PROTEIN 1"/>
    <property type="match status" value="1"/>
</dbReference>
<feature type="coiled-coil region" evidence="7">
    <location>
        <begin position="305"/>
        <end position="332"/>
    </location>
</feature>
<feature type="coiled-coil region" evidence="7">
    <location>
        <begin position="580"/>
        <end position="641"/>
    </location>
</feature>
<evidence type="ECO:0000256" key="3">
    <source>
        <dbReference type="ARBA" id="ARBA00022618"/>
    </source>
</evidence>
<feature type="compositionally biased region" description="Acidic residues" evidence="8">
    <location>
        <begin position="770"/>
        <end position="784"/>
    </location>
</feature>
<evidence type="ECO:0000313" key="9">
    <source>
        <dbReference type="EMBL" id="CAG7832849.1"/>
    </source>
</evidence>
<dbReference type="GO" id="GO:0007094">
    <property type="term" value="P:mitotic spindle assembly checkpoint signaling"/>
    <property type="evidence" value="ECO:0007669"/>
    <property type="project" value="InterPro"/>
</dbReference>
<sequence>MSRDAATPISKYLASIDRRHSLIGGSLPSIPATPVDTTGLGIAFNFNDTFLSDEQSLLHIPSPTKSNRSVLSESGLPSDRKRRKTFYEDDSEKLQRKSDELERILRQTQMDLIDSRSVITSLEHHKISSEATHKEQLISLQASNIDIRNHWKNALEKIKVLEEKVGKLEKKEKDTSDSLHEQKNAHSNMVCSLQNRILKLQSDNCELKQKYDEDINRNAETVRKLSNDLDGTERGAEKWIIESQSLKDQLTLVQSQLVKCQAQLKESQTKIIEFDELKSKYTEALSDATNIKITADQVKKWENLYVCEQIRNRNLTMEIQKLKQENQTLNSTMSSEMLLKEQIASLEMRVSHMTGELKEKVLCDENRKALQAEITEWKNVASKLDHRCKTPVNFESVLRQYQNQLLEFKHDNSDLKLQIQNRTELISKVQAENTSLREQVRLLKDLSEKQADDLKKTSKRLVLIAKDRDSLKGLKESYEQEFEGHCSKALMERNQQLEILIAQHETLISEDPSFTKRPCEKCSDLSQKIQELSAELKNAKSELDQKAASLILSQNELSKLESVDSDLSYKIISFGKNPSMMSIDQKLKEVLAENERLKTKLQQLTEDSKMDGMDATVVEEKKGLEEKLKTLERKHEILTDTYDYETSQLQTAIERLFGFHIILVREPQSQIRLQSVNSPNPDDMFIFQASENDWMLLETPVLDIFRQEIETYLLTAGNIPAFLGVVTVKYCQGIPESNPSGRTSGASSPQVQDQYDDEDEDDGDRRHTDEEDDEEDREEEEEGSENERSDADYSYDDDDASDDDKRDPPGKNANPPPGSYDNDDDDDEIIMLD</sequence>
<evidence type="ECO:0000256" key="8">
    <source>
        <dbReference type="SAM" id="MobiDB-lite"/>
    </source>
</evidence>
<evidence type="ECO:0000256" key="1">
    <source>
        <dbReference type="ARBA" id="ARBA00004123"/>
    </source>
</evidence>
<dbReference type="Proteomes" id="UP000708208">
    <property type="component" value="Unassembled WGS sequence"/>
</dbReference>
<keyword evidence="4" id="KW-0498">Mitosis</keyword>
<accession>A0A8J2LHW2</accession>
<dbReference type="GO" id="GO:0051301">
    <property type="term" value="P:cell division"/>
    <property type="evidence" value="ECO:0007669"/>
    <property type="project" value="UniProtKB-KW"/>
</dbReference>
<dbReference type="InterPro" id="IPR008672">
    <property type="entry name" value="Mad1"/>
</dbReference>
<feature type="compositionally biased region" description="Polar residues" evidence="8">
    <location>
        <begin position="63"/>
        <end position="72"/>
    </location>
</feature>
<dbReference type="PANTHER" id="PTHR23168:SF0">
    <property type="entry name" value="MITOTIC SPINDLE ASSEMBLY CHECKPOINT PROTEIN MAD1"/>
    <property type="match status" value="1"/>
</dbReference>
<dbReference type="GO" id="GO:0051315">
    <property type="term" value="P:attachment of mitotic spindle microtubules to kinetochore"/>
    <property type="evidence" value="ECO:0007669"/>
    <property type="project" value="TreeGrafter"/>
</dbReference>
<keyword evidence="10" id="KW-1185">Reference proteome</keyword>
<dbReference type="GO" id="GO:0072686">
    <property type="term" value="C:mitotic spindle"/>
    <property type="evidence" value="ECO:0007669"/>
    <property type="project" value="TreeGrafter"/>
</dbReference>
<evidence type="ECO:0000256" key="4">
    <source>
        <dbReference type="ARBA" id="ARBA00022776"/>
    </source>
</evidence>
<name>A0A8J2LHW2_9HEXA</name>
<keyword evidence="6" id="KW-0131">Cell cycle</keyword>
<feature type="coiled-coil region" evidence="7">
    <location>
        <begin position="367"/>
        <end position="446"/>
    </location>
</feature>
<dbReference type="GO" id="GO:0005635">
    <property type="term" value="C:nuclear envelope"/>
    <property type="evidence" value="ECO:0007669"/>
    <property type="project" value="TreeGrafter"/>
</dbReference>
<evidence type="ECO:0000256" key="7">
    <source>
        <dbReference type="SAM" id="Coils"/>
    </source>
</evidence>
<comment type="similarity">
    <text evidence="2">Belongs to the MAD1 family.</text>
</comment>
<evidence type="ECO:0000313" key="10">
    <source>
        <dbReference type="Proteomes" id="UP000708208"/>
    </source>
</evidence>
<proteinExistence type="inferred from homology"/>